<comment type="function">
    <text evidence="1 11">Catalyzes the synthesis of 5,6-dihydrouridine (D), a modified base found in the D-loop of most tRNAs, via the reduction of the C5-C6 double bond in target uridines.</text>
</comment>
<evidence type="ECO:0000256" key="3">
    <source>
        <dbReference type="ARBA" id="ARBA00022630"/>
    </source>
</evidence>
<dbReference type="GO" id="GO:0050660">
    <property type="term" value="F:flavin adenine dinucleotide binding"/>
    <property type="evidence" value="ECO:0007669"/>
    <property type="project" value="InterPro"/>
</dbReference>
<sequence>MNAPQQTAAAPLIRPLRIGGIALAHNLILAPMAGVADRPFRTLCRRLGAALAVSEMLTAQTALWTSPKSVARLDHHGEPGPIVVQLLGTDPELLAEAARLQVDRGAQIIDLNLSCPAKKVCRTGAGAALLRDELKVAHILEAVVGAVAVPVTLKIRTGDSPETRNALRIAEIAQASGIAALTVHGRTTACGYDRPAEHETARLIRARLSIPLIANGDIDSPESVRRVLSDTDADGLMIGRAALGRPWIFREILTALSPAATQGKLDRDGLAPDLSEYLTEHLESIYALYGEARGVRVARKHLGWYCRRLSQDPGLGARINQSASAREQHALLRELLAGDWAKAGMSEQRPLGPSQCLHLRETWPIAGRP</sequence>
<dbReference type="PIRSF" id="PIRSF006621">
    <property type="entry name" value="Dus"/>
    <property type="match status" value="1"/>
</dbReference>
<dbReference type="Gene3D" id="3.20.20.70">
    <property type="entry name" value="Aldolase class I"/>
    <property type="match status" value="1"/>
</dbReference>
<evidence type="ECO:0000256" key="8">
    <source>
        <dbReference type="ARBA" id="ARBA00023002"/>
    </source>
</evidence>
<comment type="catalytic activity">
    <reaction evidence="10">
        <text>a 5,6-dihydrouridine in tRNA + NAD(+) = a uridine in tRNA + NADH + H(+)</text>
        <dbReference type="Rhea" id="RHEA:54452"/>
        <dbReference type="Rhea" id="RHEA-COMP:13339"/>
        <dbReference type="Rhea" id="RHEA-COMP:13887"/>
        <dbReference type="ChEBI" id="CHEBI:15378"/>
        <dbReference type="ChEBI" id="CHEBI:57540"/>
        <dbReference type="ChEBI" id="CHEBI:57945"/>
        <dbReference type="ChEBI" id="CHEBI:65315"/>
        <dbReference type="ChEBI" id="CHEBI:74443"/>
    </reaction>
</comment>
<dbReference type="KEGG" id="cjap:GWK36_13525"/>
<keyword evidence="2" id="KW-0820">tRNA-binding</keyword>
<feature type="binding site" evidence="13">
    <location>
        <begin position="239"/>
        <end position="240"/>
    </location>
    <ligand>
        <name>FMN</name>
        <dbReference type="ChEBI" id="CHEBI:58210"/>
    </ligand>
</feature>
<reference evidence="16" key="1">
    <citation type="submission" date="2020-01" db="EMBL/GenBank/DDBJ databases">
        <title>Caldichromatium gen. nov., sp. nov., a thermophilic purple sulfur bacterium member of the family Chromatiaceae isolated from Nakabusa hot spring, Japan.</title>
        <authorList>
            <person name="Saini M.K."/>
            <person name="Hanada S."/>
            <person name="Tank M."/>
        </authorList>
    </citation>
    <scope>NUCLEOTIDE SEQUENCE [LARGE SCALE GENOMIC DNA]</scope>
    <source>
        <strain evidence="16">No.7</strain>
    </source>
</reference>
<feature type="binding site" evidence="13">
    <location>
        <begin position="31"/>
        <end position="33"/>
    </location>
    <ligand>
        <name>FMN</name>
        <dbReference type="ChEBI" id="CHEBI:58210"/>
    </ligand>
</feature>
<evidence type="ECO:0000256" key="10">
    <source>
        <dbReference type="ARBA" id="ARBA00048802"/>
    </source>
</evidence>
<keyword evidence="13" id="KW-0547">Nucleotide-binding</keyword>
<evidence type="ECO:0000259" key="14">
    <source>
        <dbReference type="Pfam" id="PF01207"/>
    </source>
</evidence>
<evidence type="ECO:0000256" key="5">
    <source>
        <dbReference type="ARBA" id="ARBA00022694"/>
    </source>
</evidence>
<comment type="catalytic activity">
    <reaction evidence="9">
        <text>a 5,6-dihydrouridine in tRNA + NADP(+) = a uridine in tRNA + NADPH + H(+)</text>
        <dbReference type="Rhea" id="RHEA:23624"/>
        <dbReference type="Rhea" id="RHEA-COMP:13339"/>
        <dbReference type="Rhea" id="RHEA-COMP:13887"/>
        <dbReference type="ChEBI" id="CHEBI:15378"/>
        <dbReference type="ChEBI" id="CHEBI:57783"/>
        <dbReference type="ChEBI" id="CHEBI:58349"/>
        <dbReference type="ChEBI" id="CHEBI:65315"/>
        <dbReference type="ChEBI" id="CHEBI:74443"/>
    </reaction>
</comment>
<evidence type="ECO:0000256" key="12">
    <source>
        <dbReference type="PIRSR" id="PIRSR006621-1"/>
    </source>
</evidence>
<keyword evidence="4 11" id="KW-0288">FMN</keyword>
<dbReference type="GO" id="GO:0000049">
    <property type="term" value="F:tRNA binding"/>
    <property type="evidence" value="ECO:0007669"/>
    <property type="project" value="UniProtKB-KW"/>
</dbReference>
<evidence type="ECO:0000256" key="4">
    <source>
        <dbReference type="ARBA" id="ARBA00022643"/>
    </source>
</evidence>
<dbReference type="InterPro" id="IPR004652">
    <property type="entry name" value="DusB-like"/>
</dbReference>
<protein>
    <recommendedName>
        <fullName evidence="11">tRNA-dihydrouridine synthase</fullName>
        <ecNumber evidence="11">1.3.1.-</ecNumber>
    </recommendedName>
</protein>
<keyword evidence="5 11" id="KW-0819">tRNA processing</keyword>
<dbReference type="CDD" id="cd02801">
    <property type="entry name" value="DUS_like_FMN"/>
    <property type="match status" value="1"/>
</dbReference>
<evidence type="ECO:0000256" key="11">
    <source>
        <dbReference type="PIRNR" id="PIRNR006621"/>
    </source>
</evidence>
<feature type="domain" description="DUS-like FMN-binding" evidence="14">
    <location>
        <begin position="28"/>
        <end position="333"/>
    </location>
</feature>
<keyword evidence="6" id="KW-0521">NADP</keyword>
<feature type="active site" description="Proton donor" evidence="12">
    <location>
        <position position="115"/>
    </location>
</feature>
<dbReference type="PANTHER" id="PTHR45846:SF1">
    <property type="entry name" value="TRNA-DIHYDROURIDINE(47) SYNTHASE [NAD(P)(+)]-LIKE"/>
    <property type="match status" value="1"/>
</dbReference>
<accession>A0A6G7VFK9</accession>
<dbReference type="EMBL" id="CP048029">
    <property type="protein sequence ID" value="QIK38829.1"/>
    <property type="molecule type" value="Genomic_DNA"/>
</dbReference>
<dbReference type="PANTHER" id="PTHR45846">
    <property type="entry name" value="TRNA-DIHYDROURIDINE(47) SYNTHASE [NAD(P)(+)]-LIKE"/>
    <property type="match status" value="1"/>
</dbReference>
<evidence type="ECO:0000313" key="15">
    <source>
        <dbReference type="EMBL" id="QIK38829.1"/>
    </source>
</evidence>
<evidence type="ECO:0000256" key="13">
    <source>
        <dbReference type="PIRSR" id="PIRSR006621-2"/>
    </source>
</evidence>
<feature type="binding site" evidence="13">
    <location>
        <position position="85"/>
    </location>
    <ligand>
        <name>FMN</name>
        <dbReference type="ChEBI" id="CHEBI:58210"/>
    </ligand>
</feature>
<feature type="binding site" evidence="13">
    <location>
        <position position="154"/>
    </location>
    <ligand>
        <name>FMN</name>
        <dbReference type="ChEBI" id="CHEBI:58210"/>
    </ligand>
</feature>
<evidence type="ECO:0000256" key="7">
    <source>
        <dbReference type="ARBA" id="ARBA00022884"/>
    </source>
</evidence>
<keyword evidence="7" id="KW-0694">RNA-binding</keyword>
<evidence type="ECO:0000256" key="9">
    <source>
        <dbReference type="ARBA" id="ARBA00048205"/>
    </source>
</evidence>
<dbReference type="InterPro" id="IPR024036">
    <property type="entry name" value="tRNA-dHydroUridine_Synthase_C"/>
</dbReference>
<gene>
    <name evidence="15" type="primary">dusB</name>
    <name evidence="15" type="ORF">GWK36_13525</name>
</gene>
<evidence type="ECO:0000313" key="16">
    <source>
        <dbReference type="Proteomes" id="UP000502699"/>
    </source>
</evidence>
<dbReference type="InterPro" id="IPR013785">
    <property type="entry name" value="Aldolase_TIM"/>
</dbReference>
<evidence type="ECO:0000256" key="6">
    <source>
        <dbReference type="ARBA" id="ARBA00022857"/>
    </source>
</evidence>
<organism evidence="15 16">
    <name type="scientific">Caldichromatium japonicum</name>
    <dbReference type="NCBI Taxonomy" id="2699430"/>
    <lineage>
        <taxon>Bacteria</taxon>
        <taxon>Pseudomonadati</taxon>
        <taxon>Pseudomonadota</taxon>
        <taxon>Gammaproteobacteria</taxon>
        <taxon>Chromatiales</taxon>
        <taxon>Chromatiaceae</taxon>
        <taxon>Caldichromatium</taxon>
    </lineage>
</organism>
<comment type="cofactor">
    <cofactor evidence="11 13">
        <name>FMN</name>
        <dbReference type="ChEBI" id="CHEBI:58210"/>
    </cofactor>
</comment>
<proteinExistence type="inferred from homology"/>
<keyword evidence="8 11" id="KW-0560">Oxidoreductase</keyword>
<evidence type="ECO:0000256" key="2">
    <source>
        <dbReference type="ARBA" id="ARBA00022555"/>
    </source>
</evidence>
<dbReference type="Proteomes" id="UP000502699">
    <property type="component" value="Chromosome"/>
</dbReference>
<dbReference type="EC" id="1.3.1.-" evidence="11"/>
<dbReference type="SUPFAM" id="SSF51395">
    <property type="entry name" value="FMN-linked oxidoreductases"/>
    <property type="match status" value="1"/>
</dbReference>
<dbReference type="InterPro" id="IPR035587">
    <property type="entry name" value="DUS-like_FMN-bd"/>
</dbReference>
<dbReference type="AlphaFoldDB" id="A0A6G7VFK9"/>
<dbReference type="InterPro" id="IPR001269">
    <property type="entry name" value="DUS_fam"/>
</dbReference>
<dbReference type="GO" id="GO:0017150">
    <property type="term" value="F:tRNA dihydrouridine synthase activity"/>
    <property type="evidence" value="ECO:0007669"/>
    <property type="project" value="InterPro"/>
</dbReference>
<comment type="similarity">
    <text evidence="11">Belongs to the dus family.</text>
</comment>
<evidence type="ECO:0000256" key="1">
    <source>
        <dbReference type="ARBA" id="ARBA00002790"/>
    </source>
</evidence>
<name>A0A6G7VFK9_9GAMM</name>
<feature type="binding site" evidence="13">
    <location>
        <position position="184"/>
    </location>
    <ligand>
        <name>FMN</name>
        <dbReference type="ChEBI" id="CHEBI:58210"/>
    </ligand>
</feature>
<keyword evidence="3 11" id="KW-0285">Flavoprotein</keyword>
<keyword evidence="16" id="KW-1185">Reference proteome</keyword>
<dbReference type="Pfam" id="PF01207">
    <property type="entry name" value="Dus"/>
    <property type="match status" value="1"/>
</dbReference>
<dbReference type="NCBIfam" id="TIGR00737">
    <property type="entry name" value="nifR3_yhdG"/>
    <property type="match status" value="1"/>
</dbReference>
<dbReference type="Gene3D" id="1.10.1200.80">
    <property type="entry name" value="Putative flavin oxidoreducatase, domain 2"/>
    <property type="match status" value="1"/>
</dbReference>